<evidence type="ECO:0000256" key="1">
    <source>
        <dbReference type="ARBA" id="ARBA00004202"/>
    </source>
</evidence>
<gene>
    <name evidence="7" type="ORF">GC105_07720</name>
</gene>
<name>A0A6A7K8G5_9FIRM</name>
<proteinExistence type="inferred from homology"/>
<dbReference type="GO" id="GO:0005886">
    <property type="term" value="C:plasma membrane"/>
    <property type="evidence" value="ECO:0007669"/>
    <property type="project" value="UniProtKB-SubCell"/>
</dbReference>
<evidence type="ECO:0000256" key="6">
    <source>
        <dbReference type="ARBA" id="ARBA00023136"/>
    </source>
</evidence>
<dbReference type="AlphaFoldDB" id="A0A6A7K8G5"/>
<dbReference type="Gene3D" id="3.40.50.11820">
    <property type="match status" value="1"/>
</dbReference>
<dbReference type="Proteomes" id="UP000440004">
    <property type="component" value="Unassembled WGS sequence"/>
</dbReference>
<evidence type="ECO:0000256" key="5">
    <source>
        <dbReference type="ARBA" id="ARBA00022944"/>
    </source>
</evidence>
<dbReference type="Gene3D" id="3.40.50.12580">
    <property type="match status" value="1"/>
</dbReference>
<accession>A0A6A7K8G5</accession>
<comment type="subcellular location">
    <subcellularLocation>
        <location evidence="1">Cell membrane</location>
        <topology evidence="1">Peripheral membrane protein</topology>
    </subcellularLocation>
</comment>
<keyword evidence="4" id="KW-0808">Transferase</keyword>
<keyword evidence="8" id="KW-1185">Reference proteome</keyword>
<protein>
    <recommendedName>
        <fullName evidence="9">CDP-glycerol glycerophosphotransferase family protein</fullName>
    </recommendedName>
</protein>
<evidence type="ECO:0000256" key="4">
    <source>
        <dbReference type="ARBA" id="ARBA00022679"/>
    </source>
</evidence>
<dbReference type="EMBL" id="WHNX01000009">
    <property type="protein sequence ID" value="MPW25676.1"/>
    <property type="molecule type" value="Genomic_DNA"/>
</dbReference>
<dbReference type="GO" id="GO:0047355">
    <property type="term" value="F:CDP-glycerol glycerophosphotransferase activity"/>
    <property type="evidence" value="ECO:0007669"/>
    <property type="project" value="InterPro"/>
</dbReference>
<dbReference type="InterPro" id="IPR043148">
    <property type="entry name" value="TagF_C"/>
</dbReference>
<sequence length="742" mass="86753">MMDDRIRPFTREVITSVIQLKNVVIDNTRGNIGSSVYPDKKIVSYFTDSRIVEIEAGSKYLLSHNFYYNDINTDLDYYKSLIENISIESFLKGNNLEDDDVVINKDTEKINPHFIKTLDGVEFKFEGNKVVLATVSNYNFKSPSILLFNDKESIINKGECYENSIVFSIDACLNVNRYSIYVIDQGKLYKIGFKDPDIISVEPYVLNNDTVIKLSYENNSLFITKRQLKSSITIDNIESMNDSINFKANINKIDLPTSCKMLFVGKNTKQMVEEDAIITQDGVIQCAVKVDKLASERYINIYVHLSFDNYEKICHLASKESYYEQKVNVLKREFIVITTKVGVLEIEVIKDKSWITKKINNIRYKLIRLFEDKFKVDSNKAIFESYGGRQYSCHPRAIYEYIKVNNPEIKCVWSVEPGNERIFKENKIPYVKRFSLGWLYIMATSKYWVSNTRFPLWVKKPDGTIYLQSWHGTPLKRLGTDINEVYMPQTDTFTYNRNFYRESRNWDYLVSPNRFSTNVFSRAFSISHDKIIESGSPRNDFLVRNNDNKDLINEIKSKYNIPTDKKVILYAPTWRDDQYFEKSKYKFNTALDLNKLKESLSDDYVVILRMHYLVADNIDLTGYENFAFNISHGDITQLYLISDILVTDYSSVYFDFAVLKRTMIFFMYDIEDYRDRLRGFYLDVNTNMPGPIVQTNEELISEITNKDSNNEKLQHFLDNFCKLEDGNSTKRVCDVVFNNSKT</sequence>
<dbReference type="PANTHER" id="PTHR37316:SF3">
    <property type="entry name" value="TEICHOIC ACID GLYCEROL-PHOSPHATE TRANSFERASE"/>
    <property type="match status" value="1"/>
</dbReference>
<comment type="caution">
    <text evidence="7">The sequence shown here is derived from an EMBL/GenBank/DDBJ whole genome shotgun (WGS) entry which is preliminary data.</text>
</comment>
<dbReference type="Pfam" id="PF04464">
    <property type="entry name" value="Glyphos_transf"/>
    <property type="match status" value="1"/>
</dbReference>
<dbReference type="InterPro" id="IPR007554">
    <property type="entry name" value="Glycerophosphate_synth"/>
</dbReference>
<evidence type="ECO:0000313" key="7">
    <source>
        <dbReference type="EMBL" id="MPW25676.1"/>
    </source>
</evidence>
<dbReference type="RefSeq" id="WP_152803370.1">
    <property type="nucleotide sequence ID" value="NZ_WHNX01000009.1"/>
</dbReference>
<comment type="similarity">
    <text evidence="2">Belongs to the CDP-glycerol glycerophosphotransferase family.</text>
</comment>
<dbReference type="SUPFAM" id="SSF53756">
    <property type="entry name" value="UDP-Glycosyltransferase/glycogen phosphorylase"/>
    <property type="match status" value="1"/>
</dbReference>
<dbReference type="InterPro" id="IPR051612">
    <property type="entry name" value="Teichoic_Acid_Biosynth"/>
</dbReference>
<evidence type="ECO:0000256" key="3">
    <source>
        <dbReference type="ARBA" id="ARBA00022475"/>
    </source>
</evidence>
<dbReference type="InterPro" id="IPR043149">
    <property type="entry name" value="TagF_N"/>
</dbReference>
<evidence type="ECO:0000256" key="2">
    <source>
        <dbReference type="ARBA" id="ARBA00010488"/>
    </source>
</evidence>
<organism evidence="7 8">
    <name type="scientific">Alkalibaculum sporogenes</name>
    <dbReference type="NCBI Taxonomy" id="2655001"/>
    <lineage>
        <taxon>Bacteria</taxon>
        <taxon>Bacillati</taxon>
        <taxon>Bacillota</taxon>
        <taxon>Clostridia</taxon>
        <taxon>Eubacteriales</taxon>
        <taxon>Eubacteriaceae</taxon>
        <taxon>Alkalibaculum</taxon>
    </lineage>
</organism>
<keyword evidence="3" id="KW-1003">Cell membrane</keyword>
<reference evidence="7 8" key="1">
    <citation type="submission" date="2019-10" db="EMBL/GenBank/DDBJ databases">
        <title>Alkalibaculum tamaniensis sp.nov., a new alkaliphilic acetogen, isolated on methoxylated aromatics from a mud volcano.</title>
        <authorList>
            <person name="Khomyakova M.A."/>
            <person name="Merkel A.Y."/>
            <person name="Bonch-Osmolovskaya E.A."/>
            <person name="Slobodkin A.I."/>
        </authorList>
    </citation>
    <scope>NUCLEOTIDE SEQUENCE [LARGE SCALE GENOMIC DNA]</scope>
    <source>
        <strain evidence="7 8">M08DMB</strain>
    </source>
</reference>
<dbReference type="PANTHER" id="PTHR37316">
    <property type="entry name" value="TEICHOIC ACID GLYCEROL-PHOSPHATE PRIMASE"/>
    <property type="match status" value="1"/>
</dbReference>
<keyword evidence="6" id="KW-0472">Membrane</keyword>
<keyword evidence="5" id="KW-0777">Teichoic acid biosynthesis</keyword>
<evidence type="ECO:0000313" key="8">
    <source>
        <dbReference type="Proteomes" id="UP000440004"/>
    </source>
</evidence>
<evidence type="ECO:0008006" key="9">
    <source>
        <dbReference type="Google" id="ProtNLM"/>
    </source>
</evidence>
<dbReference type="GO" id="GO:0019350">
    <property type="term" value="P:teichoic acid biosynthetic process"/>
    <property type="evidence" value="ECO:0007669"/>
    <property type="project" value="UniProtKB-KW"/>
</dbReference>